<comment type="caution">
    <text evidence="2">The sequence shown here is derived from an EMBL/GenBank/DDBJ whole genome shotgun (WGS) entry which is preliminary data.</text>
</comment>
<keyword evidence="3" id="KW-1185">Reference proteome</keyword>
<proteinExistence type="predicted"/>
<sequence>MEAARSEDVRASARSRSEAEGDGPRHTVLANPQLLASIMTFTGYGQWLYLASVAPSWRTAYMSVTARRQGVPWVCVTSVPAAAESLARLETALACGLEAPLFFADAVPAAIGASGSLEVIRRAQQLRLMSLSNVVTGAIGARHTDILYMVPTLALEGGTQVTFLMWARLAAHLFCTAADDDKRKAALVWLSQQSLGAQFSVTPAQMEWLRSVGGSWSRETLSNALKRLNGLDSVG</sequence>
<reference evidence="2" key="1">
    <citation type="submission" date="2021-02" db="EMBL/GenBank/DDBJ databases">
        <title>First Annotated Genome of the Yellow-green Alga Tribonema minus.</title>
        <authorList>
            <person name="Mahan K.M."/>
        </authorList>
    </citation>
    <scope>NUCLEOTIDE SEQUENCE</scope>
    <source>
        <strain evidence="2">UTEX B ZZ1240</strain>
    </source>
</reference>
<accession>A0A835YM44</accession>
<evidence type="ECO:0000256" key="1">
    <source>
        <dbReference type="SAM" id="MobiDB-lite"/>
    </source>
</evidence>
<dbReference type="Proteomes" id="UP000664859">
    <property type="component" value="Unassembled WGS sequence"/>
</dbReference>
<evidence type="ECO:0000313" key="2">
    <source>
        <dbReference type="EMBL" id="KAG5177887.1"/>
    </source>
</evidence>
<name>A0A835YM44_9STRA</name>
<organism evidence="2 3">
    <name type="scientific">Tribonema minus</name>
    <dbReference type="NCBI Taxonomy" id="303371"/>
    <lineage>
        <taxon>Eukaryota</taxon>
        <taxon>Sar</taxon>
        <taxon>Stramenopiles</taxon>
        <taxon>Ochrophyta</taxon>
        <taxon>PX clade</taxon>
        <taxon>Xanthophyceae</taxon>
        <taxon>Tribonematales</taxon>
        <taxon>Tribonemataceae</taxon>
        <taxon>Tribonema</taxon>
    </lineage>
</organism>
<protein>
    <submittedName>
        <fullName evidence="2">Uncharacterized protein</fullName>
    </submittedName>
</protein>
<dbReference type="EMBL" id="JAFCMP010000520">
    <property type="protein sequence ID" value="KAG5177887.1"/>
    <property type="molecule type" value="Genomic_DNA"/>
</dbReference>
<feature type="compositionally biased region" description="Basic and acidic residues" evidence="1">
    <location>
        <begin position="1"/>
        <end position="25"/>
    </location>
</feature>
<evidence type="ECO:0000313" key="3">
    <source>
        <dbReference type="Proteomes" id="UP000664859"/>
    </source>
</evidence>
<gene>
    <name evidence="2" type="ORF">JKP88DRAFT_281536</name>
</gene>
<dbReference type="AlphaFoldDB" id="A0A835YM44"/>
<feature type="region of interest" description="Disordered" evidence="1">
    <location>
        <begin position="1"/>
        <end position="26"/>
    </location>
</feature>